<dbReference type="SUPFAM" id="SSF53448">
    <property type="entry name" value="Nucleotide-diphospho-sugar transferases"/>
    <property type="match status" value="1"/>
</dbReference>
<sequence length="343" mass="37654">MGDDEPELSRALAATSVIIALRDDVRIAECLNSIDEDVEVVLALNGATAQIRALLAARPEPLTITEIADAGNLGAAYNAGAEAAAGRYLLLMDSDCTFAPGVIRSMVRAALTDPVVKGQVVYGEADELLSRLTARVREYDEGDYISALSPPLVYDRGIVERIGGYHFNPLIHWCEDREFDFRLQLAGIAVRSLPEARIFHDAQRGFQNVRSYFRYGIGEGIAQELGVFTTPAVPVLWRCFEASRTLLHCARRKGIGAAAYYAVLKAALHTGTLHHLLRDPYRVRARYPATARRVRMVHAIPQHCCELSPEQKRRLRESHARHGTPIAAAGDQSGATGSTRQDP</sequence>
<evidence type="ECO:0000259" key="2">
    <source>
        <dbReference type="Pfam" id="PF00535"/>
    </source>
</evidence>
<comment type="caution">
    <text evidence="3">The sequence shown here is derived from an EMBL/GenBank/DDBJ whole genome shotgun (WGS) entry which is preliminary data.</text>
</comment>
<proteinExistence type="predicted"/>
<dbReference type="Pfam" id="PF00535">
    <property type="entry name" value="Glycos_transf_2"/>
    <property type="match status" value="1"/>
</dbReference>
<protein>
    <recommendedName>
        <fullName evidence="2">Glycosyltransferase 2-like domain-containing protein</fullName>
    </recommendedName>
</protein>
<dbReference type="RefSeq" id="WP_344927467.1">
    <property type="nucleotide sequence ID" value="NZ_BAAAYK010000038.1"/>
</dbReference>
<dbReference type="Proteomes" id="UP001500483">
    <property type="component" value="Unassembled WGS sequence"/>
</dbReference>
<evidence type="ECO:0000256" key="1">
    <source>
        <dbReference type="SAM" id="MobiDB-lite"/>
    </source>
</evidence>
<dbReference type="Gene3D" id="3.90.550.10">
    <property type="entry name" value="Spore Coat Polysaccharide Biosynthesis Protein SpsA, Chain A"/>
    <property type="match status" value="1"/>
</dbReference>
<reference evidence="4" key="1">
    <citation type="journal article" date="2019" name="Int. J. Syst. Evol. Microbiol.">
        <title>The Global Catalogue of Microorganisms (GCM) 10K type strain sequencing project: providing services to taxonomists for standard genome sequencing and annotation.</title>
        <authorList>
            <consortium name="The Broad Institute Genomics Platform"/>
            <consortium name="The Broad Institute Genome Sequencing Center for Infectious Disease"/>
            <person name="Wu L."/>
            <person name="Ma J."/>
        </authorList>
    </citation>
    <scope>NUCLEOTIDE SEQUENCE [LARGE SCALE GENOMIC DNA]</scope>
    <source>
        <strain evidence="4">JCM 9687</strain>
    </source>
</reference>
<dbReference type="InterPro" id="IPR001173">
    <property type="entry name" value="Glyco_trans_2-like"/>
</dbReference>
<feature type="domain" description="Glycosyltransferase 2-like" evidence="2">
    <location>
        <begin position="25"/>
        <end position="133"/>
    </location>
</feature>
<dbReference type="CDD" id="cd00761">
    <property type="entry name" value="Glyco_tranf_GTA_type"/>
    <property type="match status" value="1"/>
</dbReference>
<accession>A0ABP6RSD8</accession>
<dbReference type="PANTHER" id="PTHR22916">
    <property type="entry name" value="GLYCOSYLTRANSFERASE"/>
    <property type="match status" value="1"/>
</dbReference>
<evidence type="ECO:0000313" key="3">
    <source>
        <dbReference type="EMBL" id="GAA3358769.1"/>
    </source>
</evidence>
<feature type="compositionally biased region" description="Polar residues" evidence="1">
    <location>
        <begin position="333"/>
        <end position="343"/>
    </location>
</feature>
<evidence type="ECO:0000313" key="4">
    <source>
        <dbReference type="Proteomes" id="UP001500483"/>
    </source>
</evidence>
<organism evidence="3 4">
    <name type="scientific">Saccharopolyspora gregorii</name>
    <dbReference type="NCBI Taxonomy" id="33914"/>
    <lineage>
        <taxon>Bacteria</taxon>
        <taxon>Bacillati</taxon>
        <taxon>Actinomycetota</taxon>
        <taxon>Actinomycetes</taxon>
        <taxon>Pseudonocardiales</taxon>
        <taxon>Pseudonocardiaceae</taxon>
        <taxon>Saccharopolyspora</taxon>
    </lineage>
</organism>
<feature type="compositionally biased region" description="Basic and acidic residues" evidence="1">
    <location>
        <begin position="311"/>
        <end position="320"/>
    </location>
</feature>
<dbReference type="EMBL" id="BAAAYK010000038">
    <property type="protein sequence ID" value="GAA3358769.1"/>
    <property type="molecule type" value="Genomic_DNA"/>
</dbReference>
<name>A0ABP6RSD8_9PSEU</name>
<gene>
    <name evidence="3" type="ORF">GCM10020366_32100</name>
</gene>
<dbReference type="InterPro" id="IPR029044">
    <property type="entry name" value="Nucleotide-diphossugar_trans"/>
</dbReference>
<keyword evidence="4" id="KW-1185">Reference proteome</keyword>
<feature type="region of interest" description="Disordered" evidence="1">
    <location>
        <begin position="311"/>
        <end position="343"/>
    </location>
</feature>